<dbReference type="CDD" id="cd11065">
    <property type="entry name" value="CYP64-like"/>
    <property type="match status" value="1"/>
</dbReference>
<evidence type="ECO:0000256" key="4">
    <source>
        <dbReference type="ARBA" id="ARBA00022617"/>
    </source>
</evidence>
<evidence type="ECO:0000313" key="12">
    <source>
        <dbReference type="Proteomes" id="UP000521872"/>
    </source>
</evidence>
<evidence type="ECO:0000256" key="6">
    <source>
        <dbReference type="ARBA" id="ARBA00023002"/>
    </source>
</evidence>
<sequence>MEFPSRTTLFVAAVLGGVVLYNTCLKRKKNLPPGPQGIPILGNAHQMPVGTPWLSFAEMGKKFGDIMHFDVIGKPFIIINSAKIARDLLDKRSNIYSDRPHFIMAGDLVGYDETFVLQPLGDNWRKQRRLIAQDFSQSMIPRYHSLQEKEAAILVRNLLKDPSSLLSEIQLRIGIIIVRVTFGYYIQSADDLFLKNPLAAMVNFGKATLPGNFFVDFLPALKYLPRWMPGAGFLSIADEWRKLVWDASWNPYDWCKKNLDTGKTLMPNLCGNYLVESNGKMSRDDELKLVWASSSVMGGGMDTSMSTTLSFLMAMILYPEVQAKAQAEIDSVIGKDRLPLISDRPRLPYVRSILAETFRWAPSFPMGIPHATREDDVYEGYEIPKGALIMPNIWHMLHDPAVYDKPDEFIPERFNGDEAEMAKTNALLFGFGRRVCPGQHFAEGTLFAIMATVLATCDVLPGLDEAGNEVLPKYEYTANGAITFPKPYTLRLRPRSPQATALLAEVQSTIE</sequence>
<dbReference type="InterPro" id="IPR050364">
    <property type="entry name" value="Cytochrome_P450_fung"/>
</dbReference>
<keyword evidence="6 10" id="KW-0560">Oxidoreductase</keyword>
<keyword evidence="5 9" id="KW-0479">Metal-binding</keyword>
<dbReference type="InterPro" id="IPR017972">
    <property type="entry name" value="Cyt_P450_CS"/>
</dbReference>
<evidence type="ECO:0000256" key="8">
    <source>
        <dbReference type="ARBA" id="ARBA00023033"/>
    </source>
</evidence>
<keyword evidence="7 9" id="KW-0408">Iron</keyword>
<evidence type="ECO:0000313" key="11">
    <source>
        <dbReference type="EMBL" id="KAF4609871.1"/>
    </source>
</evidence>
<dbReference type="EMBL" id="JAACJL010000059">
    <property type="protein sequence ID" value="KAF4609871.1"/>
    <property type="molecule type" value="Genomic_DNA"/>
</dbReference>
<comment type="pathway">
    <text evidence="2">Secondary metabolite biosynthesis.</text>
</comment>
<dbReference type="PROSITE" id="PS00086">
    <property type="entry name" value="CYTOCHROME_P450"/>
    <property type="match status" value="1"/>
</dbReference>
<dbReference type="InterPro" id="IPR036396">
    <property type="entry name" value="Cyt_P450_sf"/>
</dbReference>
<dbReference type="PRINTS" id="PR00463">
    <property type="entry name" value="EP450I"/>
</dbReference>
<dbReference type="Proteomes" id="UP000521872">
    <property type="component" value="Unassembled WGS sequence"/>
</dbReference>
<keyword evidence="12" id="KW-1185">Reference proteome</keyword>
<dbReference type="GO" id="GO:0005506">
    <property type="term" value="F:iron ion binding"/>
    <property type="evidence" value="ECO:0007669"/>
    <property type="project" value="InterPro"/>
</dbReference>
<accession>A0A8H4QFR3</accession>
<comment type="similarity">
    <text evidence="3 10">Belongs to the cytochrome P450 family.</text>
</comment>
<evidence type="ECO:0000256" key="3">
    <source>
        <dbReference type="ARBA" id="ARBA00010617"/>
    </source>
</evidence>
<feature type="binding site" description="axial binding residue" evidence="9">
    <location>
        <position position="436"/>
    </location>
    <ligand>
        <name>heme</name>
        <dbReference type="ChEBI" id="CHEBI:30413"/>
    </ligand>
    <ligandPart>
        <name>Fe</name>
        <dbReference type="ChEBI" id="CHEBI:18248"/>
    </ligandPart>
</feature>
<dbReference type="GO" id="GO:0016705">
    <property type="term" value="F:oxidoreductase activity, acting on paired donors, with incorporation or reduction of molecular oxygen"/>
    <property type="evidence" value="ECO:0007669"/>
    <property type="project" value="InterPro"/>
</dbReference>
<proteinExistence type="inferred from homology"/>
<protein>
    <recommendedName>
        <fullName evidence="13">Cytochrome P450</fullName>
    </recommendedName>
</protein>
<dbReference type="OrthoDB" id="2789670at2759"/>
<dbReference type="AlphaFoldDB" id="A0A8H4QFR3"/>
<dbReference type="InterPro" id="IPR001128">
    <property type="entry name" value="Cyt_P450"/>
</dbReference>
<evidence type="ECO:0000256" key="1">
    <source>
        <dbReference type="ARBA" id="ARBA00001971"/>
    </source>
</evidence>
<dbReference type="PANTHER" id="PTHR46300:SF7">
    <property type="entry name" value="P450, PUTATIVE (EUROFUNG)-RELATED"/>
    <property type="match status" value="1"/>
</dbReference>
<comment type="caution">
    <text evidence="11">The sequence shown here is derived from an EMBL/GenBank/DDBJ whole genome shotgun (WGS) entry which is preliminary data.</text>
</comment>
<name>A0A8H4QFR3_9AGAR</name>
<organism evidence="11 12">
    <name type="scientific">Agrocybe pediades</name>
    <dbReference type="NCBI Taxonomy" id="84607"/>
    <lineage>
        <taxon>Eukaryota</taxon>
        <taxon>Fungi</taxon>
        <taxon>Dikarya</taxon>
        <taxon>Basidiomycota</taxon>
        <taxon>Agaricomycotina</taxon>
        <taxon>Agaricomycetes</taxon>
        <taxon>Agaricomycetidae</taxon>
        <taxon>Agaricales</taxon>
        <taxon>Agaricineae</taxon>
        <taxon>Strophariaceae</taxon>
        <taxon>Agrocybe</taxon>
    </lineage>
</organism>
<dbReference type="GO" id="GO:0020037">
    <property type="term" value="F:heme binding"/>
    <property type="evidence" value="ECO:0007669"/>
    <property type="project" value="InterPro"/>
</dbReference>
<keyword evidence="4 9" id="KW-0349">Heme</keyword>
<comment type="cofactor">
    <cofactor evidence="1 9">
        <name>heme</name>
        <dbReference type="ChEBI" id="CHEBI:30413"/>
    </cofactor>
</comment>
<dbReference type="Pfam" id="PF00067">
    <property type="entry name" value="p450"/>
    <property type="match status" value="1"/>
</dbReference>
<dbReference type="PANTHER" id="PTHR46300">
    <property type="entry name" value="P450, PUTATIVE (EUROFUNG)-RELATED-RELATED"/>
    <property type="match status" value="1"/>
</dbReference>
<evidence type="ECO:0000256" key="2">
    <source>
        <dbReference type="ARBA" id="ARBA00005179"/>
    </source>
</evidence>
<keyword evidence="8 10" id="KW-0503">Monooxygenase</keyword>
<evidence type="ECO:0000256" key="5">
    <source>
        <dbReference type="ARBA" id="ARBA00022723"/>
    </source>
</evidence>
<evidence type="ECO:0008006" key="13">
    <source>
        <dbReference type="Google" id="ProtNLM"/>
    </source>
</evidence>
<gene>
    <name evidence="11" type="ORF">D9613_010412</name>
</gene>
<dbReference type="Gene3D" id="1.10.630.10">
    <property type="entry name" value="Cytochrome P450"/>
    <property type="match status" value="1"/>
</dbReference>
<evidence type="ECO:0000256" key="7">
    <source>
        <dbReference type="ARBA" id="ARBA00023004"/>
    </source>
</evidence>
<dbReference type="SUPFAM" id="SSF48264">
    <property type="entry name" value="Cytochrome P450"/>
    <property type="match status" value="1"/>
</dbReference>
<dbReference type="InterPro" id="IPR002401">
    <property type="entry name" value="Cyt_P450_E_grp-I"/>
</dbReference>
<evidence type="ECO:0000256" key="10">
    <source>
        <dbReference type="RuleBase" id="RU000461"/>
    </source>
</evidence>
<reference evidence="11 12" key="1">
    <citation type="submission" date="2019-12" db="EMBL/GenBank/DDBJ databases">
        <authorList>
            <person name="Floudas D."/>
            <person name="Bentzer J."/>
            <person name="Ahren D."/>
            <person name="Johansson T."/>
            <person name="Persson P."/>
            <person name="Tunlid A."/>
        </authorList>
    </citation>
    <scope>NUCLEOTIDE SEQUENCE [LARGE SCALE GENOMIC DNA]</scope>
    <source>
        <strain evidence="11 12">CBS 102.39</strain>
    </source>
</reference>
<evidence type="ECO:0000256" key="9">
    <source>
        <dbReference type="PIRSR" id="PIRSR602401-1"/>
    </source>
</evidence>
<dbReference type="GO" id="GO:0004497">
    <property type="term" value="F:monooxygenase activity"/>
    <property type="evidence" value="ECO:0007669"/>
    <property type="project" value="UniProtKB-KW"/>
</dbReference>